<feature type="non-terminal residue" evidence="1">
    <location>
        <position position="1"/>
    </location>
</feature>
<proteinExistence type="predicted"/>
<evidence type="ECO:0000313" key="2">
    <source>
        <dbReference type="Proteomes" id="UP000198211"/>
    </source>
</evidence>
<sequence>WLKADKSTVAVWRELGLGSISTWDDLMNAAHTDAFKIYQRYVDSFDNNAVINAAFKGKPIPVWSSDTSWTERIARMVNWKANKKSEKHIMLMLGFNTFSLDALEANQNAKTYLIYWLLKHDDSLNAAQPDIKDILKRLMELENLPPTELTKLRNVPSLNEARHDTNILLKKLFGLEKLSSAEIARTDNIQTYKYLYDILVMKPKQQKIDEQVSTFINPRLR</sequence>
<protein>
    <recommendedName>
        <fullName evidence="3">RxLR effector protein</fullName>
    </recommendedName>
</protein>
<dbReference type="AlphaFoldDB" id="A0A225UVR3"/>
<name>A0A225UVR3_9STRA</name>
<gene>
    <name evidence="1" type="ORF">PHMEG_00033012</name>
</gene>
<accession>A0A225UVR3</accession>
<keyword evidence="2" id="KW-1185">Reference proteome</keyword>
<organism evidence="1 2">
    <name type="scientific">Phytophthora megakarya</name>
    <dbReference type="NCBI Taxonomy" id="4795"/>
    <lineage>
        <taxon>Eukaryota</taxon>
        <taxon>Sar</taxon>
        <taxon>Stramenopiles</taxon>
        <taxon>Oomycota</taxon>
        <taxon>Peronosporomycetes</taxon>
        <taxon>Peronosporales</taxon>
        <taxon>Peronosporaceae</taxon>
        <taxon>Phytophthora</taxon>
    </lineage>
</organism>
<dbReference type="OrthoDB" id="128682at2759"/>
<dbReference type="EMBL" id="NBNE01011354">
    <property type="protein sequence ID" value="OWY96666.1"/>
    <property type="molecule type" value="Genomic_DNA"/>
</dbReference>
<dbReference type="Proteomes" id="UP000198211">
    <property type="component" value="Unassembled WGS sequence"/>
</dbReference>
<evidence type="ECO:0000313" key="1">
    <source>
        <dbReference type="EMBL" id="OWY96666.1"/>
    </source>
</evidence>
<evidence type="ECO:0008006" key="3">
    <source>
        <dbReference type="Google" id="ProtNLM"/>
    </source>
</evidence>
<reference evidence="2" key="1">
    <citation type="submission" date="2017-03" db="EMBL/GenBank/DDBJ databases">
        <title>Phytopthora megakarya and P. palmivora, two closely related causual agents of cacao black pod achieved similar genome size and gene model numbers by different mechanisms.</title>
        <authorList>
            <person name="Ali S."/>
            <person name="Shao J."/>
            <person name="Larry D.J."/>
            <person name="Kronmiller B."/>
            <person name="Shen D."/>
            <person name="Strem M.D."/>
            <person name="Melnick R.L."/>
            <person name="Guiltinan M.J."/>
            <person name="Tyler B.M."/>
            <person name="Meinhardt L.W."/>
            <person name="Bailey B.A."/>
        </authorList>
    </citation>
    <scope>NUCLEOTIDE SEQUENCE [LARGE SCALE GENOMIC DNA]</scope>
    <source>
        <strain evidence="2">zdho120</strain>
    </source>
</reference>
<comment type="caution">
    <text evidence="1">The sequence shown here is derived from an EMBL/GenBank/DDBJ whole genome shotgun (WGS) entry which is preliminary data.</text>
</comment>